<dbReference type="EMBL" id="JAVDVW010000001">
    <property type="protein sequence ID" value="MDR7098377.1"/>
    <property type="molecule type" value="Genomic_DNA"/>
</dbReference>
<accession>A0ABU1VLP4</accession>
<dbReference type="PANTHER" id="PTHR13887">
    <property type="entry name" value="GLUTATHIONE S-TRANSFERASE KAPPA"/>
    <property type="match status" value="1"/>
</dbReference>
<proteinExistence type="predicted"/>
<dbReference type="InterPro" id="IPR001853">
    <property type="entry name" value="DSBA-like_thioredoxin_dom"/>
</dbReference>
<dbReference type="Gene3D" id="3.40.30.10">
    <property type="entry name" value="Glutaredoxin"/>
    <property type="match status" value="1"/>
</dbReference>
<organism evidence="2 3">
    <name type="scientific">Agrilutibacter niabensis</name>
    <dbReference type="NCBI Taxonomy" id="380628"/>
    <lineage>
        <taxon>Bacteria</taxon>
        <taxon>Pseudomonadati</taxon>
        <taxon>Pseudomonadota</taxon>
        <taxon>Gammaproteobacteria</taxon>
        <taxon>Lysobacterales</taxon>
        <taxon>Lysobacteraceae</taxon>
        <taxon>Agrilutibacter</taxon>
    </lineage>
</organism>
<dbReference type="SUPFAM" id="SSF52833">
    <property type="entry name" value="Thioredoxin-like"/>
    <property type="match status" value="1"/>
</dbReference>
<dbReference type="Proteomes" id="UP001267878">
    <property type="component" value="Unassembled WGS sequence"/>
</dbReference>
<keyword evidence="2" id="KW-0413">Isomerase</keyword>
<gene>
    <name evidence="2" type="ORF">J2X04_000724</name>
</gene>
<dbReference type="PANTHER" id="PTHR13887:SF41">
    <property type="entry name" value="THIOREDOXIN SUPERFAMILY PROTEIN"/>
    <property type="match status" value="1"/>
</dbReference>
<dbReference type="GO" id="GO:0016853">
    <property type="term" value="F:isomerase activity"/>
    <property type="evidence" value="ECO:0007669"/>
    <property type="project" value="UniProtKB-KW"/>
</dbReference>
<sequence>MNIMHDTKLSNRTSLRLQVVADVICPWCYIGKRSLDLALDQLAAQGVDVEIEWIPYQLNPTIPAEGMDRKQFRTMRFGWENSLAMDARAIEAGRRFGAEFNYQIQTRTPNTVAAHALARLAYAEGGAVLQDEVIDALFTAYFTQGKDIGDHAVLERIAEEAGMQPGALRRSLSTQDEIRTFDAEIKSLGVNSVPSYLMDGQLLFSGSQDIQGYVNLLSRAAGRPG</sequence>
<dbReference type="Pfam" id="PF01323">
    <property type="entry name" value="DSBA"/>
    <property type="match status" value="1"/>
</dbReference>
<dbReference type="InterPro" id="IPR036249">
    <property type="entry name" value="Thioredoxin-like_sf"/>
</dbReference>
<evidence type="ECO:0000259" key="1">
    <source>
        <dbReference type="Pfam" id="PF01323"/>
    </source>
</evidence>
<feature type="domain" description="DSBA-like thioredoxin" evidence="1">
    <location>
        <begin position="17"/>
        <end position="215"/>
    </location>
</feature>
<protein>
    <submittedName>
        <fullName evidence="2">DsbA family dithiol-disulfide isomerase</fullName>
    </submittedName>
</protein>
<evidence type="ECO:0000313" key="3">
    <source>
        <dbReference type="Proteomes" id="UP001267878"/>
    </source>
</evidence>
<reference evidence="2 3" key="1">
    <citation type="submission" date="2023-07" db="EMBL/GenBank/DDBJ databases">
        <title>Sorghum-associated microbial communities from plants grown in Nebraska, USA.</title>
        <authorList>
            <person name="Schachtman D."/>
        </authorList>
    </citation>
    <scope>NUCLEOTIDE SEQUENCE [LARGE SCALE GENOMIC DNA]</scope>
    <source>
        <strain evidence="2 3">BE187</strain>
    </source>
</reference>
<name>A0ABU1VLP4_9GAMM</name>
<evidence type="ECO:0000313" key="2">
    <source>
        <dbReference type="EMBL" id="MDR7098377.1"/>
    </source>
</evidence>
<comment type="caution">
    <text evidence="2">The sequence shown here is derived from an EMBL/GenBank/DDBJ whole genome shotgun (WGS) entry which is preliminary data.</text>
</comment>
<keyword evidence="3" id="KW-1185">Reference proteome</keyword>
<dbReference type="CDD" id="cd03024">
    <property type="entry name" value="DsbA_FrnE"/>
    <property type="match status" value="1"/>
</dbReference>